<accession>A0A9X2FLN5</accession>
<evidence type="ECO:0000313" key="2">
    <source>
        <dbReference type="Proteomes" id="UP001139006"/>
    </source>
</evidence>
<protein>
    <submittedName>
        <fullName evidence="1">Uncharacterized protein</fullName>
    </submittedName>
</protein>
<proteinExistence type="predicted"/>
<evidence type="ECO:0000313" key="1">
    <source>
        <dbReference type="EMBL" id="MCP0887944.1"/>
    </source>
</evidence>
<sequence length="229" mass="26418">MGTIIIDLTEKNLLGLIQNGMVDLAASIDEKNTMFLINCAHIHKEYKTMLYDRIRGVILSNKSTRVLIGEFLRRRAFWNIIVARACQRFVDKAGNCAMPYVEPTIRLIPLSGHTRKSTSWIFCNEDISHTILSEDSVGIHYAGITNTCFLVNSKAYFFKRMMVHTEKVRLIQKKMLSEVSFGKKESDVEYSNTILEVILELIIRGYYGETKENYQDIKNFLKRSKGYLN</sequence>
<dbReference type="RefSeq" id="WP_253362104.1">
    <property type="nucleotide sequence ID" value="NZ_JAIULA010000031.1"/>
</dbReference>
<dbReference type="Proteomes" id="UP001139006">
    <property type="component" value="Unassembled WGS sequence"/>
</dbReference>
<keyword evidence="2" id="KW-1185">Reference proteome</keyword>
<dbReference type="EMBL" id="JAIULA010000031">
    <property type="protein sequence ID" value="MCP0887944.1"/>
    <property type="molecule type" value="Genomic_DNA"/>
</dbReference>
<dbReference type="AlphaFoldDB" id="A0A9X2FLN5"/>
<reference evidence="1 2" key="1">
    <citation type="journal article" date="2023" name="Int. J. Syst. Evol. Microbiol.">
        <title>Ligilactobacillus ubinensis sp. nov., a novel species isolated from the wild ferment of a durian fruit (Durio zibethinus).</title>
        <authorList>
            <person name="Heng Y.C."/>
            <person name="Menon N."/>
            <person name="Chen B."/>
            <person name="Loo B.Z.L."/>
            <person name="Wong G.W.J."/>
            <person name="Lim A.C.H."/>
            <person name="Silvaraju S."/>
            <person name="Kittelmann S."/>
        </authorList>
    </citation>
    <scope>NUCLEOTIDE SEQUENCE [LARGE SCALE GENOMIC DNA]</scope>
    <source>
        <strain evidence="1 2">WILCCON 0076</strain>
    </source>
</reference>
<gene>
    <name evidence="1" type="ORF">LB941_11440</name>
</gene>
<name>A0A9X2FLN5_9LACO</name>
<comment type="caution">
    <text evidence="1">The sequence shown here is derived from an EMBL/GenBank/DDBJ whole genome shotgun (WGS) entry which is preliminary data.</text>
</comment>
<organism evidence="1 2">
    <name type="scientific">Ligilactobacillus ubinensis</name>
    <dbReference type="NCBI Taxonomy" id="2876789"/>
    <lineage>
        <taxon>Bacteria</taxon>
        <taxon>Bacillati</taxon>
        <taxon>Bacillota</taxon>
        <taxon>Bacilli</taxon>
        <taxon>Lactobacillales</taxon>
        <taxon>Lactobacillaceae</taxon>
        <taxon>Ligilactobacillus</taxon>
    </lineage>
</organism>